<dbReference type="HOGENOM" id="CLU_051918_1_0_1"/>
<dbReference type="PANTHER" id="PTHR12231:SF253">
    <property type="entry name" value="DPR-INTERACTING PROTEIN ETA, ISOFORM B-RELATED"/>
    <property type="match status" value="1"/>
</dbReference>
<evidence type="ECO:0000256" key="2">
    <source>
        <dbReference type="ARBA" id="ARBA00022737"/>
    </source>
</evidence>
<protein>
    <recommendedName>
        <fullName evidence="5">Ig-like domain-containing protein</fullName>
    </recommendedName>
</protein>
<keyword evidence="3" id="KW-1015">Disulfide bond</keyword>
<dbReference type="RefSeq" id="XP_009060959.1">
    <property type="nucleotide sequence ID" value="XM_009062711.1"/>
</dbReference>
<gene>
    <name evidence="6" type="ORF">LOTGIDRAFT_165669</name>
</gene>
<dbReference type="Pfam" id="PF13927">
    <property type="entry name" value="Ig_3"/>
    <property type="match status" value="1"/>
</dbReference>
<dbReference type="InterPro" id="IPR013783">
    <property type="entry name" value="Ig-like_fold"/>
</dbReference>
<evidence type="ECO:0000259" key="5">
    <source>
        <dbReference type="PROSITE" id="PS50835"/>
    </source>
</evidence>
<evidence type="ECO:0000313" key="6">
    <source>
        <dbReference type="EMBL" id="ESO88239.1"/>
    </source>
</evidence>
<sequence>MVQKSLQIVRPPKSGVVLMGRRFSFNCKAKGDPPVKIKWFKNGVEMNKHGRNNFYRISPKSGHLRFTQVNVIDRGTYKCRAENGLEAVESKEVTLAVHAPAKIVELTKDKAVEFGTTIVIRCTVAGIPTPTLEWKKDDQVVQKKIPSHSENTNYVNITTPPIVEDEYTINVTEAAKYNCEAHNHPHGGYTKDSRTTHLYLLSDHTNPYGTYNLPIASGFHLFSPSW</sequence>
<keyword evidence="4" id="KW-0393">Immunoglobulin domain</keyword>
<dbReference type="OrthoDB" id="6150426at2759"/>
<name>V4BHK1_LOTGI</name>
<dbReference type="InterPro" id="IPR036179">
    <property type="entry name" value="Ig-like_dom_sf"/>
</dbReference>
<keyword evidence="1" id="KW-0732">Signal</keyword>
<evidence type="ECO:0000256" key="4">
    <source>
        <dbReference type="ARBA" id="ARBA00023319"/>
    </source>
</evidence>
<feature type="domain" description="Ig-like" evidence="5">
    <location>
        <begin position="6"/>
        <end position="96"/>
    </location>
</feature>
<evidence type="ECO:0000256" key="3">
    <source>
        <dbReference type="ARBA" id="ARBA00023157"/>
    </source>
</evidence>
<dbReference type="InterPro" id="IPR013098">
    <property type="entry name" value="Ig_I-set"/>
</dbReference>
<proteinExistence type="predicted"/>
<dbReference type="InterPro" id="IPR007110">
    <property type="entry name" value="Ig-like_dom"/>
</dbReference>
<dbReference type="AlphaFoldDB" id="V4BHK1"/>
<dbReference type="KEGG" id="lgi:LOTGIDRAFT_165669"/>
<dbReference type="OMA" id="FFFRITC"/>
<evidence type="ECO:0000256" key="1">
    <source>
        <dbReference type="ARBA" id="ARBA00022729"/>
    </source>
</evidence>
<feature type="domain" description="Ig-like" evidence="5">
    <location>
        <begin position="100"/>
        <end position="196"/>
    </location>
</feature>
<dbReference type="Pfam" id="PF07679">
    <property type="entry name" value="I-set"/>
    <property type="match status" value="1"/>
</dbReference>
<organism evidence="6 7">
    <name type="scientific">Lottia gigantea</name>
    <name type="common">Giant owl limpet</name>
    <dbReference type="NCBI Taxonomy" id="225164"/>
    <lineage>
        <taxon>Eukaryota</taxon>
        <taxon>Metazoa</taxon>
        <taxon>Spiralia</taxon>
        <taxon>Lophotrochozoa</taxon>
        <taxon>Mollusca</taxon>
        <taxon>Gastropoda</taxon>
        <taxon>Patellogastropoda</taxon>
        <taxon>Lottioidea</taxon>
        <taxon>Lottiidae</taxon>
        <taxon>Lottia</taxon>
    </lineage>
</organism>
<dbReference type="PANTHER" id="PTHR12231">
    <property type="entry name" value="CTX-RELATED TYPE I TRANSMEMBRANE PROTEIN"/>
    <property type="match status" value="1"/>
</dbReference>
<dbReference type="PROSITE" id="PS50835">
    <property type="entry name" value="IG_LIKE"/>
    <property type="match status" value="2"/>
</dbReference>
<dbReference type="InterPro" id="IPR051170">
    <property type="entry name" value="Neural/epithelial_adhesion"/>
</dbReference>
<evidence type="ECO:0000313" key="7">
    <source>
        <dbReference type="Proteomes" id="UP000030746"/>
    </source>
</evidence>
<dbReference type="STRING" id="225164.V4BHK1"/>
<dbReference type="SUPFAM" id="SSF48726">
    <property type="entry name" value="Immunoglobulin"/>
    <property type="match status" value="2"/>
</dbReference>
<dbReference type="EMBL" id="KB202719">
    <property type="protein sequence ID" value="ESO88239.1"/>
    <property type="molecule type" value="Genomic_DNA"/>
</dbReference>
<dbReference type="Gene3D" id="2.60.40.10">
    <property type="entry name" value="Immunoglobulins"/>
    <property type="match status" value="2"/>
</dbReference>
<dbReference type="Proteomes" id="UP000030746">
    <property type="component" value="Unassembled WGS sequence"/>
</dbReference>
<dbReference type="InterPro" id="IPR003598">
    <property type="entry name" value="Ig_sub2"/>
</dbReference>
<dbReference type="InterPro" id="IPR003599">
    <property type="entry name" value="Ig_sub"/>
</dbReference>
<keyword evidence="2" id="KW-0677">Repeat</keyword>
<dbReference type="GeneID" id="20240154"/>
<accession>V4BHK1</accession>
<dbReference type="CTD" id="20240154"/>
<keyword evidence="7" id="KW-1185">Reference proteome</keyword>
<dbReference type="SMART" id="SM00409">
    <property type="entry name" value="IG"/>
    <property type="match status" value="2"/>
</dbReference>
<reference evidence="6 7" key="1">
    <citation type="journal article" date="2013" name="Nature">
        <title>Insights into bilaterian evolution from three spiralian genomes.</title>
        <authorList>
            <person name="Simakov O."/>
            <person name="Marletaz F."/>
            <person name="Cho S.J."/>
            <person name="Edsinger-Gonzales E."/>
            <person name="Havlak P."/>
            <person name="Hellsten U."/>
            <person name="Kuo D.H."/>
            <person name="Larsson T."/>
            <person name="Lv J."/>
            <person name="Arendt D."/>
            <person name="Savage R."/>
            <person name="Osoegawa K."/>
            <person name="de Jong P."/>
            <person name="Grimwood J."/>
            <person name="Chapman J.A."/>
            <person name="Shapiro H."/>
            <person name="Aerts A."/>
            <person name="Otillar R.P."/>
            <person name="Terry A.Y."/>
            <person name="Boore J.L."/>
            <person name="Grigoriev I.V."/>
            <person name="Lindberg D.R."/>
            <person name="Seaver E.C."/>
            <person name="Weisblat D.A."/>
            <person name="Putnam N.H."/>
            <person name="Rokhsar D.S."/>
        </authorList>
    </citation>
    <scope>NUCLEOTIDE SEQUENCE [LARGE SCALE GENOMIC DNA]</scope>
</reference>
<dbReference type="SMART" id="SM00408">
    <property type="entry name" value="IGc2"/>
    <property type="match status" value="2"/>
</dbReference>